<feature type="compositionally biased region" description="Basic residues" evidence="5">
    <location>
        <begin position="895"/>
        <end position="905"/>
    </location>
</feature>
<feature type="domain" description="CHY-type" evidence="6">
    <location>
        <begin position="801"/>
        <end position="868"/>
    </location>
</feature>
<dbReference type="Proteomes" id="UP001287286">
    <property type="component" value="Unassembled WGS sequence"/>
</dbReference>
<dbReference type="GO" id="GO:0008270">
    <property type="term" value="F:zinc ion binding"/>
    <property type="evidence" value="ECO:0007669"/>
    <property type="project" value="UniProtKB-KW"/>
</dbReference>
<dbReference type="InterPro" id="IPR008913">
    <property type="entry name" value="Znf_CHY"/>
</dbReference>
<feature type="region of interest" description="Disordered" evidence="5">
    <location>
        <begin position="558"/>
        <end position="640"/>
    </location>
</feature>
<accession>A0A2U3EM44</accession>
<evidence type="ECO:0000256" key="3">
    <source>
        <dbReference type="ARBA" id="ARBA00022833"/>
    </source>
</evidence>
<keyword evidence="10" id="KW-1185">Reference proteome</keyword>
<organism evidence="8 9">
    <name type="scientific">Purpureocillium lilacinum</name>
    <name type="common">Paecilomyces lilacinus</name>
    <dbReference type="NCBI Taxonomy" id="33203"/>
    <lineage>
        <taxon>Eukaryota</taxon>
        <taxon>Fungi</taxon>
        <taxon>Dikarya</taxon>
        <taxon>Ascomycota</taxon>
        <taxon>Pezizomycotina</taxon>
        <taxon>Sordariomycetes</taxon>
        <taxon>Hypocreomycetidae</taxon>
        <taxon>Hypocreales</taxon>
        <taxon>Ophiocordycipitaceae</taxon>
        <taxon>Purpureocillium</taxon>
    </lineage>
</organism>
<evidence type="ECO:0000259" key="6">
    <source>
        <dbReference type="PROSITE" id="PS51266"/>
    </source>
</evidence>
<keyword evidence="1" id="KW-0479">Metal-binding</keyword>
<keyword evidence="3" id="KW-0862">Zinc</keyword>
<feature type="compositionally biased region" description="Acidic residues" evidence="5">
    <location>
        <begin position="603"/>
        <end position="614"/>
    </location>
</feature>
<evidence type="ECO:0000256" key="4">
    <source>
        <dbReference type="PROSITE-ProRule" id="PRU00601"/>
    </source>
</evidence>
<reference evidence="8" key="1">
    <citation type="submission" date="2015-05" db="EMBL/GenBank/DDBJ databases">
        <authorList>
            <person name="Wang D.B."/>
            <person name="Wang M."/>
        </authorList>
    </citation>
    <scope>NUCLEOTIDE SEQUENCE</scope>
    <source>
        <strain evidence="8">36-1</strain>
    </source>
</reference>
<comment type="caution">
    <text evidence="8">The sequence shown here is derived from an EMBL/GenBank/DDBJ whole genome shotgun (WGS) entry which is preliminary data.</text>
</comment>
<dbReference type="EMBL" id="LCWV01000002">
    <property type="protein sequence ID" value="PWI75588.1"/>
    <property type="molecule type" value="Genomic_DNA"/>
</dbReference>
<dbReference type="AlphaFoldDB" id="A0A2U3EM44"/>
<dbReference type="PROSITE" id="PS51266">
    <property type="entry name" value="ZF_CHY"/>
    <property type="match status" value="1"/>
</dbReference>
<dbReference type="Proteomes" id="UP000245956">
    <property type="component" value="Unassembled WGS sequence"/>
</dbReference>
<dbReference type="InterPro" id="IPR037274">
    <property type="entry name" value="Znf_CHY_sf"/>
</dbReference>
<keyword evidence="2 4" id="KW-0863">Zinc-finger</keyword>
<feature type="compositionally biased region" description="Pro residues" evidence="5">
    <location>
        <begin position="415"/>
        <end position="425"/>
    </location>
</feature>
<evidence type="ECO:0000256" key="1">
    <source>
        <dbReference type="ARBA" id="ARBA00022723"/>
    </source>
</evidence>
<evidence type="ECO:0000256" key="5">
    <source>
        <dbReference type="SAM" id="MobiDB-lite"/>
    </source>
</evidence>
<gene>
    <name evidence="8" type="ORF">PCL_06246</name>
    <name evidence="7" type="ORF">Purlil1_4108</name>
</gene>
<feature type="region of interest" description="Disordered" evidence="5">
    <location>
        <begin position="251"/>
        <end position="270"/>
    </location>
</feature>
<dbReference type="EMBL" id="JAWRVI010000011">
    <property type="protein sequence ID" value="KAK4091678.1"/>
    <property type="molecule type" value="Genomic_DNA"/>
</dbReference>
<feature type="region of interest" description="Disordered" evidence="5">
    <location>
        <begin position="878"/>
        <end position="905"/>
    </location>
</feature>
<sequence>MRQPVQLERVLRNRRRDSFTASVTGWPVVSRLRTAVVRPETAALPPEPHSRQRAKYELVGRFPIVLASLPTGGRLNRQPNEARCMADNGKPSSQRASADTILRIRDQPPANSSVHISGMPVVIGYHLGASLLLSVSTQATCTRDAFIGSLQSHCYEYGVGNYEPSRPEQNSACPTNGVVATTSLKTNDMASQLVGSSAHLIHRDSHSAPLSNLIRPCIIDTAIVCIHTAHSNEVMISLKHPGRTGQVVAEPSSSRVVPRPVPESHAQDPRGYQLAQLRRRFSPRETAVDGATSLVFKLVPSDPDFPFELAHLECDLRVPDAYPDARPQLRVRNSDMPRGFAINVERGWERLAEKKTSTLLALVNALDKNLETFLSEQKAETVKLVPVKDTRHLDTQLDTRDSPAPSAAQAQPQPAAKPRPPPYNPEPSYTREQTAEAKARRAQEVRQLEARMGRLPRFRRSPDGVVFTLPIEPKRRDELPPGLHSVNSLHLIVPLLYPLQDLRVQLNEADAADAEPVEELFTQRAASQKSMSLMSHVNYLAQNLHTLDKQARLAKKAQEAEAEKLAEREAAQKAQEKAQDKPPETEHSHIKVIQRPPEWDRDTDSDEDTEESSDDGGAVLQSDQPAETPTEAPTDTPERGTMISFPYIELHGIEVLQISILSLTVKCDRCRTPNDMTGLKPGVEKKGSCKKCGTQLTALFRQQLVHQNSTRAGFIDLSGCRVADMLPSTFVPTCSRCSTPCQGLVSVRGETTTNVCRECHGKFTFKVPEIKFLFITPGSQAPPTMGPRRRVEKLGLHAGEPLPDRGACAHYRKSFRWFRFSCCSRVHPCDRCHDAAEDHMNEWANRMICGFCSREQNYAVDSCTFCGRSVIGKRGRGFWEGGKGTRDQRMMSRKDPRKYKRLGPG</sequence>
<proteinExistence type="predicted"/>
<name>A0A2U3EM44_PURLI</name>
<feature type="region of interest" description="Disordered" evidence="5">
    <location>
        <begin position="396"/>
        <end position="441"/>
    </location>
</feature>
<feature type="compositionally biased region" description="Basic and acidic residues" evidence="5">
    <location>
        <begin position="558"/>
        <end position="589"/>
    </location>
</feature>
<feature type="compositionally biased region" description="Low complexity" evidence="5">
    <location>
        <begin position="402"/>
        <end position="414"/>
    </location>
</feature>
<evidence type="ECO:0000313" key="8">
    <source>
        <dbReference type="EMBL" id="PWI75588.1"/>
    </source>
</evidence>
<feature type="compositionally biased region" description="Low complexity" evidence="5">
    <location>
        <begin position="625"/>
        <end position="635"/>
    </location>
</feature>
<reference evidence="7" key="3">
    <citation type="submission" date="2023-11" db="EMBL/GenBank/DDBJ databases">
        <authorList>
            <person name="Beijen E."/>
            <person name="Ohm R.A."/>
        </authorList>
    </citation>
    <scope>NUCLEOTIDE SEQUENCE</scope>
    <source>
        <strain evidence="7">CBS 150709</strain>
    </source>
</reference>
<reference evidence="7 10" key="4">
    <citation type="journal article" date="2024" name="Microbiol. Resour. Announc.">
        <title>Genome annotations for the ascomycete fungi Trichoderma harzianum, Trichoderma aggressivum, and Purpureocillium lilacinum.</title>
        <authorList>
            <person name="Beijen E.P.W."/>
            <person name="Ohm R.A."/>
        </authorList>
    </citation>
    <scope>NUCLEOTIDE SEQUENCE [LARGE SCALE GENOMIC DNA]</scope>
    <source>
        <strain evidence="7 10">CBS 150709</strain>
    </source>
</reference>
<dbReference type="SUPFAM" id="SSF161219">
    <property type="entry name" value="CHY zinc finger-like"/>
    <property type="match status" value="1"/>
</dbReference>
<dbReference type="Pfam" id="PF05495">
    <property type="entry name" value="zf-CHY"/>
    <property type="match status" value="1"/>
</dbReference>
<protein>
    <submittedName>
        <fullName evidence="8">CHY zinc finger domain protein</fullName>
    </submittedName>
</protein>
<feature type="compositionally biased region" description="Basic and acidic residues" evidence="5">
    <location>
        <begin position="883"/>
        <end position="894"/>
    </location>
</feature>
<evidence type="ECO:0000256" key="2">
    <source>
        <dbReference type="ARBA" id="ARBA00022771"/>
    </source>
</evidence>
<evidence type="ECO:0000313" key="7">
    <source>
        <dbReference type="EMBL" id="KAK4091678.1"/>
    </source>
</evidence>
<reference evidence="8 9" key="2">
    <citation type="journal article" date="2016" name="Front. Microbiol.">
        <title>Genome and transcriptome sequences reveal the specific parasitism of the nematophagous Purpureocillium lilacinum 36-1.</title>
        <authorList>
            <person name="Xie J."/>
            <person name="Li S."/>
            <person name="Mo C."/>
            <person name="Xiao X."/>
            <person name="Peng D."/>
            <person name="Wang G."/>
            <person name="Xiao Y."/>
        </authorList>
    </citation>
    <scope>NUCLEOTIDE SEQUENCE [LARGE SCALE GENOMIC DNA]</scope>
    <source>
        <strain evidence="8 9">36-1</strain>
    </source>
</reference>
<evidence type="ECO:0000313" key="9">
    <source>
        <dbReference type="Proteomes" id="UP000245956"/>
    </source>
</evidence>
<evidence type="ECO:0000313" key="10">
    <source>
        <dbReference type="Proteomes" id="UP001287286"/>
    </source>
</evidence>